<gene>
    <name evidence="5" type="ORF">LSINAPIS_LOCUS15051</name>
</gene>
<feature type="domain" description="RRM" evidence="4">
    <location>
        <begin position="7"/>
        <end position="54"/>
    </location>
</feature>
<dbReference type="InterPro" id="IPR035979">
    <property type="entry name" value="RBD_domain_sf"/>
</dbReference>
<reference evidence="5 6" key="1">
    <citation type="submission" date="2017-07" db="EMBL/GenBank/DDBJ databases">
        <authorList>
            <person name="Talla V."/>
            <person name="Backstrom N."/>
        </authorList>
    </citation>
    <scope>NUCLEOTIDE SEQUENCE [LARGE SCALE GENOMIC DNA]</scope>
</reference>
<protein>
    <recommendedName>
        <fullName evidence="4">RRM domain-containing protein</fullName>
    </recommendedName>
</protein>
<name>A0A5E4R6U3_9NEOP</name>
<evidence type="ECO:0000259" key="4">
    <source>
        <dbReference type="PROSITE" id="PS50102"/>
    </source>
</evidence>
<keyword evidence="6" id="KW-1185">Reference proteome</keyword>
<dbReference type="PANTHER" id="PTHR24012">
    <property type="entry name" value="RNA BINDING PROTEIN"/>
    <property type="match status" value="1"/>
</dbReference>
<dbReference type="SUPFAM" id="SSF54928">
    <property type="entry name" value="RNA-binding domain, RBD"/>
    <property type="match status" value="1"/>
</dbReference>
<dbReference type="GO" id="GO:0003723">
    <property type="term" value="F:RNA binding"/>
    <property type="evidence" value="ECO:0007669"/>
    <property type="project" value="UniProtKB-UniRule"/>
</dbReference>
<evidence type="ECO:0000313" key="5">
    <source>
        <dbReference type="EMBL" id="VVD05536.1"/>
    </source>
</evidence>
<evidence type="ECO:0000256" key="1">
    <source>
        <dbReference type="ARBA" id="ARBA00022737"/>
    </source>
</evidence>
<keyword evidence="1" id="KW-0677">Repeat</keyword>
<dbReference type="EMBL" id="FZQP02006981">
    <property type="protein sequence ID" value="VVD05536.1"/>
    <property type="molecule type" value="Genomic_DNA"/>
</dbReference>
<proteinExistence type="predicted"/>
<organism evidence="5 6">
    <name type="scientific">Leptidea sinapis</name>
    <dbReference type="NCBI Taxonomy" id="189913"/>
    <lineage>
        <taxon>Eukaryota</taxon>
        <taxon>Metazoa</taxon>
        <taxon>Ecdysozoa</taxon>
        <taxon>Arthropoda</taxon>
        <taxon>Hexapoda</taxon>
        <taxon>Insecta</taxon>
        <taxon>Pterygota</taxon>
        <taxon>Neoptera</taxon>
        <taxon>Endopterygota</taxon>
        <taxon>Lepidoptera</taxon>
        <taxon>Glossata</taxon>
        <taxon>Ditrysia</taxon>
        <taxon>Papilionoidea</taxon>
        <taxon>Pieridae</taxon>
        <taxon>Dismorphiinae</taxon>
        <taxon>Leptidea</taxon>
    </lineage>
</organism>
<dbReference type="AlphaFoldDB" id="A0A5E4R6U3"/>
<dbReference type="InterPro" id="IPR012677">
    <property type="entry name" value="Nucleotide-bd_a/b_plait_sf"/>
</dbReference>
<dbReference type="Pfam" id="PF00076">
    <property type="entry name" value="RRM_1"/>
    <property type="match status" value="1"/>
</dbReference>
<sequence length="96" mass="10946">MLLNSHRKLFVGMLSKQQSEEDVRQLFTPFGTIEECSILRGPDGSSKDTRGITLSINMILESIEYRMQKINLKIRTCGVVKLKSHWSGHGPWIVTQ</sequence>
<dbReference type="Gene3D" id="3.30.70.330">
    <property type="match status" value="1"/>
</dbReference>
<evidence type="ECO:0000256" key="2">
    <source>
        <dbReference type="ARBA" id="ARBA00022884"/>
    </source>
</evidence>
<accession>A0A5E4R6U3</accession>
<dbReference type="PROSITE" id="PS50102">
    <property type="entry name" value="RRM"/>
    <property type="match status" value="1"/>
</dbReference>
<evidence type="ECO:0000256" key="3">
    <source>
        <dbReference type="PROSITE-ProRule" id="PRU00176"/>
    </source>
</evidence>
<dbReference type="Proteomes" id="UP000324832">
    <property type="component" value="Unassembled WGS sequence"/>
</dbReference>
<keyword evidence="2 3" id="KW-0694">RNA-binding</keyword>
<evidence type="ECO:0000313" key="6">
    <source>
        <dbReference type="Proteomes" id="UP000324832"/>
    </source>
</evidence>
<dbReference type="InterPro" id="IPR000504">
    <property type="entry name" value="RRM_dom"/>
</dbReference>